<gene>
    <name evidence="2" type="ORF">KP005_17970</name>
</gene>
<dbReference type="EMBL" id="CP076724">
    <property type="protein sequence ID" value="QWV97205.1"/>
    <property type="molecule type" value="Genomic_DNA"/>
</dbReference>
<dbReference type="PANTHER" id="PTHR41773">
    <property type="entry name" value="GTP PYROPHOSPHATASE-RELATED"/>
    <property type="match status" value="1"/>
</dbReference>
<name>A0ABX8JFP9_9BACT</name>
<dbReference type="SMART" id="SM00954">
    <property type="entry name" value="RelA_SpoT"/>
    <property type="match status" value="1"/>
</dbReference>
<evidence type="ECO:0000259" key="1">
    <source>
        <dbReference type="SMART" id="SM00954"/>
    </source>
</evidence>
<proteinExistence type="predicted"/>
<organism evidence="2 3">
    <name type="scientific">Geomonas diazotrophica</name>
    <dbReference type="NCBI Taxonomy" id="2843197"/>
    <lineage>
        <taxon>Bacteria</taxon>
        <taxon>Pseudomonadati</taxon>
        <taxon>Thermodesulfobacteriota</taxon>
        <taxon>Desulfuromonadia</taxon>
        <taxon>Geobacterales</taxon>
        <taxon>Geobacteraceae</taxon>
        <taxon>Geomonas</taxon>
    </lineage>
</organism>
<accession>A0ABX8JFP9</accession>
<dbReference type="PANTHER" id="PTHR41773:SF1">
    <property type="entry name" value="RELA_SPOT DOMAIN-CONTAINING PROTEIN"/>
    <property type="match status" value="1"/>
</dbReference>
<dbReference type="InterPro" id="IPR007685">
    <property type="entry name" value="RelA_SpoT"/>
</dbReference>
<keyword evidence="3" id="KW-1185">Reference proteome</keyword>
<evidence type="ECO:0000313" key="3">
    <source>
        <dbReference type="Proteomes" id="UP000683493"/>
    </source>
</evidence>
<protein>
    <recommendedName>
        <fullName evidence="1">RelA/SpoT domain-containing protein</fullName>
    </recommendedName>
</protein>
<dbReference type="Pfam" id="PF04607">
    <property type="entry name" value="RelA_SpoT"/>
    <property type="match status" value="1"/>
</dbReference>
<dbReference type="Proteomes" id="UP000683493">
    <property type="component" value="Chromosome"/>
</dbReference>
<evidence type="ECO:0000313" key="2">
    <source>
        <dbReference type="EMBL" id="QWV97205.1"/>
    </source>
</evidence>
<reference evidence="2 3" key="1">
    <citation type="submission" date="2021-06" db="EMBL/GenBank/DDBJ databases">
        <title>Gemonas diversity in paddy soil.</title>
        <authorList>
            <person name="Liu G."/>
        </authorList>
    </citation>
    <scope>NUCLEOTIDE SEQUENCE [LARGE SCALE GENOMIC DNA]</scope>
    <source>
        <strain evidence="2 3">RG29</strain>
    </source>
</reference>
<sequence>MQLNEQRVIAELNKKIVNTLNQAGVFFRIFGRSKSKESIKSKLDEKSPKYLRTSTKMQDYIGLRLGLYFADDQRIVNDILKRVYQLVGESVDHTESNIFGPTRWNLVFRLPNELIDEIDIYAIETLIDTTFEIQIRTILSEGWHEVEHDLRYKCQEVWSGHSDLSRALNGIYATLEMSDWAMLNIFEELAYRSYKKGDWSTMIRNKLRLHLLNYDIRPEILTQLNKSKDIGKAFYRLKREEIICKLFDLKHPVPLNANNMIFLANRLSVQDDAILALEPDPIKAIFDQVFAQETVGGESVGHS</sequence>
<feature type="domain" description="RelA/SpoT" evidence="1">
    <location>
        <begin position="31"/>
        <end position="158"/>
    </location>
</feature>